<dbReference type="RefSeq" id="XP_005094388.1">
    <property type="nucleotide sequence ID" value="XM_005094331.1"/>
</dbReference>
<evidence type="ECO:0000313" key="4">
    <source>
        <dbReference type="RefSeq" id="XP_005094388.1"/>
    </source>
</evidence>
<dbReference type="PANTHER" id="PTHR15723:SF0">
    <property type="entry name" value="CARBOHYDRATE SULFOTRANSFERASE 15"/>
    <property type="match status" value="1"/>
</dbReference>
<dbReference type="PANTHER" id="PTHR15723">
    <property type="entry name" value="CARBOHYDRATE SULFOTRANSFERASE 15"/>
    <property type="match status" value="1"/>
</dbReference>
<accession>A0ABM0JIG8</accession>
<dbReference type="Pfam" id="PF00685">
    <property type="entry name" value="Sulfotransfer_1"/>
    <property type="match status" value="1"/>
</dbReference>
<dbReference type="InterPro" id="IPR000863">
    <property type="entry name" value="Sulfotransferase_dom"/>
</dbReference>
<protein>
    <submittedName>
        <fullName evidence="4">Carbohydrate sulfotransferase 15-like</fullName>
    </submittedName>
</protein>
<feature type="domain" description="Sulfotransferase" evidence="2">
    <location>
        <begin position="98"/>
        <end position="308"/>
    </location>
</feature>
<dbReference type="InterPro" id="IPR027417">
    <property type="entry name" value="P-loop_NTPase"/>
</dbReference>
<dbReference type="Gene3D" id="3.40.50.300">
    <property type="entry name" value="P-loop containing nucleotide triphosphate hydrolases"/>
    <property type="match status" value="1"/>
</dbReference>
<feature type="region of interest" description="Disordered" evidence="1">
    <location>
        <begin position="330"/>
        <end position="352"/>
    </location>
</feature>
<dbReference type="Proteomes" id="UP000694888">
    <property type="component" value="Unplaced"/>
</dbReference>
<evidence type="ECO:0000256" key="1">
    <source>
        <dbReference type="SAM" id="MobiDB-lite"/>
    </source>
</evidence>
<keyword evidence="3" id="KW-1185">Reference proteome</keyword>
<dbReference type="InterPro" id="IPR052654">
    <property type="entry name" value="CS_Sulfotransferase"/>
</dbReference>
<evidence type="ECO:0000313" key="3">
    <source>
        <dbReference type="Proteomes" id="UP000694888"/>
    </source>
</evidence>
<sequence>MKPHALYYNKTGGGRMSTKAETTKLGVIKQNTAHDEEFSCAGLNVNRQVTPPYLPEFKNPCWRQRGANGTLLCVPYVFLAGEETVALFGYLCVRVSNMFLAGFPKCGTTDLHSKIIAHPLVSNLSRKEPHFITRNIYKDRACAPGSEELVDSSASTAWDNCHWTSIQAQDNCTDHLEYFTMAPALVARMNPNTRFIMILREPVERAFSNYAYFNANLSLADFHDSVEGFLQTFQDCCIHHSLKTCAFEMLSHGHGRPAVSLYHVYIREWLAVFPRENFHFVRLEDYHKDITSHIRDVYHFLGLRYREDGRYSVNFMWKVSVKREIRSISKDSPSNHQISGDARYLPAGELKE</sequence>
<reference evidence="4" key="1">
    <citation type="submission" date="2025-08" db="UniProtKB">
        <authorList>
            <consortium name="RefSeq"/>
        </authorList>
    </citation>
    <scope>IDENTIFICATION</scope>
</reference>
<evidence type="ECO:0000259" key="2">
    <source>
        <dbReference type="Pfam" id="PF00685"/>
    </source>
</evidence>
<proteinExistence type="predicted"/>
<dbReference type="SUPFAM" id="SSF52540">
    <property type="entry name" value="P-loop containing nucleoside triphosphate hydrolases"/>
    <property type="match status" value="1"/>
</dbReference>
<organism evidence="3 4">
    <name type="scientific">Aplysia californica</name>
    <name type="common">California sea hare</name>
    <dbReference type="NCBI Taxonomy" id="6500"/>
    <lineage>
        <taxon>Eukaryota</taxon>
        <taxon>Metazoa</taxon>
        <taxon>Spiralia</taxon>
        <taxon>Lophotrochozoa</taxon>
        <taxon>Mollusca</taxon>
        <taxon>Gastropoda</taxon>
        <taxon>Heterobranchia</taxon>
        <taxon>Euthyneura</taxon>
        <taxon>Tectipleura</taxon>
        <taxon>Aplysiida</taxon>
        <taxon>Aplysioidea</taxon>
        <taxon>Aplysiidae</taxon>
        <taxon>Aplysia</taxon>
    </lineage>
</organism>
<dbReference type="GeneID" id="101859087"/>
<name>A0ABM0JIG8_APLCA</name>
<gene>
    <name evidence="4" type="primary">LOC101859087</name>
</gene>